<feature type="region of interest" description="Disordered" evidence="11">
    <location>
        <begin position="1"/>
        <end position="38"/>
    </location>
</feature>
<feature type="compositionally biased region" description="Acidic residues" evidence="11">
    <location>
        <begin position="1"/>
        <end position="11"/>
    </location>
</feature>
<dbReference type="KEGG" id="cvn:111124724"/>
<dbReference type="FunFam" id="3.30.160.60:FF:000395">
    <property type="entry name" value="zinc finger protein 513"/>
    <property type="match status" value="1"/>
</dbReference>
<evidence type="ECO:0000313" key="13">
    <source>
        <dbReference type="Proteomes" id="UP000694844"/>
    </source>
</evidence>
<feature type="domain" description="C2H2-type" evidence="12">
    <location>
        <begin position="790"/>
        <end position="817"/>
    </location>
</feature>
<dbReference type="GeneID" id="111124724"/>
<feature type="region of interest" description="Disordered" evidence="11">
    <location>
        <begin position="810"/>
        <end position="848"/>
    </location>
</feature>
<keyword evidence="8" id="KW-0804">Transcription</keyword>
<feature type="domain" description="C2H2-type" evidence="12">
    <location>
        <begin position="734"/>
        <end position="761"/>
    </location>
</feature>
<feature type="compositionally biased region" description="Low complexity" evidence="11">
    <location>
        <begin position="366"/>
        <end position="378"/>
    </location>
</feature>
<protein>
    <submittedName>
        <fullName evidence="14 15">Uncharacterized protein LOC111124724</fullName>
    </submittedName>
</protein>
<dbReference type="PANTHER" id="PTHR16515">
    <property type="entry name" value="PR DOMAIN ZINC FINGER PROTEIN"/>
    <property type="match status" value="1"/>
</dbReference>
<name>A0A8B8D7P5_CRAVI</name>
<evidence type="ECO:0000256" key="4">
    <source>
        <dbReference type="ARBA" id="ARBA00022771"/>
    </source>
</evidence>
<proteinExistence type="predicted"/>
<accession>A0A8B8D7P5</accession>
<feature type="compositionally biased region" description="Low complexity" evidence="11">
    <location>
        <begin position="420"/>
        <end position="440"/>
    </location>
</feature>
<evidence type="ECO:0000313" key="14">
    <source>
        <dbReference type="RefSeq" id="XP_022323573.1"/>
    </source>
</evidence>
<dbReference type="FunFam" id="3.30.160.60:FF:000045">
    <property type="entry name" value="ZFP69 zinc finger protein B"/>
    <property type="match status" value="1"/>
</dbReference>
<reference evidence="14 15" key="1">
    <citation type="submission" date="2025-04" db="UniProtKB">
        <authorList>
            <consortium name="RefSeq"/>
        </authorList>
    </citation>
    <scope>IDENTIFICATION</scope>
    <source>
        <tissue evidence="14 15">Whole sample</tissue>
    </source>
</reference>
<feature type="domain" description="C2H2-type" evidence="12">
    <location>
        <begin position="697"/>
        <end position="724"/>
    </location>
</feature>
<dbReference type="AlphaFoldDB" id="A0A8B8D7P5"/>
<feature type="region of interest" description="Disordered" evidence="11">
    <location>
        <begin position="62"/>
        <end position="101"/>
    </location>
</feature>
<evidence type="ECO:0000313" key="16">
    <source>
        <dbReference type="RefSeq" id="XP_022323575.1"/>
    </source>
</evidence>
<dbReference type="GO" id="GO:0008270">
    <property type="term" value="F:zinc ion binding"/>
    <property type="evidence" value="ECO:0007669"/>
    <property type="project" value="UniProtKB-KW"/>
</dbReference>
<feature type="region of interest" description="Disordered" evidence="11">
    <location>
        <begin position="927"/>
        <end position="979"/>
    </location>
</feature>
<dbReference type="GO" id="GO:0010468">
    <property type="term" value="P:regulation of gene expression"/>
    <property type="evidence" value="ECO:0007669"/>
    <property type="project" value="TreeGrafter"/>
</dbReference>
<dbReference type="PANTHER" id="PTHR16515:SF49">
    <property type="entry name" value="GASTRULA ZINC FINGER PROTEIN XLCGF49.1-LIKE-RELATED"/>
    <property type="match status" value="1"/>
</dbReference>
<feature type="compositionally biased region" description="Low complexity" evidence="11">
    <location>
        <begin position="927"/>
        <end position="937"/>
    </location>
</feature>
<feature type="compositionally biased region" description="Basic and acidic residues" evidence="11">
    <location>
        <begin position="395"/>
        <end position="415"/>
    </location>
</feature>
<evidence type="ECO:0000256" key="2">
    <source>
        <dbReference type="ARBA" id="ARBA00022723"/>
    </source>
</evidence>
<feature type="region of interest" description="Disordered" evidence="11">
    <location>
        <begin position="494"/>
        <end position="531"/>
    </location>
</feature>
<keyword evidence="4 10" id="KW-0863">Zinc-finger</keyword>
<dbReference type="RefSeq" id="XP_022323575.1">
    <property type="nucleotide sequence ID" value="XM_022467867.1"/>
</dbReference>
<feature type="compositionally biased region" description="Basic and acidic residues" evidence="11">
    <location>
        <begin position="940"/>
        <end position="960"/>
    </location>
</feature>
<dbReference type="RefSeq" id="XP_022323573.1">
    <property type="nucleotide sequence ID" value="XM_022467865.1"/>
</dbReference>
<dbReference type="Pfam" id="PF13912">
    <property type="entry name" value="zf-C2H2_6"/>
    <property type="match status" value="1"/>
</dbReference>
<keyword evidence="9" id="KW-0539">Nucleus</keyword>
<dbReference type="GO" id="GO:0005634">
    <property type="term" value="C:nucleus"/>
    <property type="evidence" value="ECO:0007669"/>
    <property type="project" value="UniProtKB-SubCell"/>
</dbReference>
<evidence type="ECO:0000256" key="1">
    <source>
        <dbReference type="ARBA" id="ARBA00004123"/>
    </source>
</evidence>
<keyword evidence="3" id="KW-0677">Repeat</keyword>
<sequence length="979" mass="110097">MRNLSDEEEANSSDKISTFTNVTTQSAMMGNKGHNSGEDHKRILVKQAAVDEDSNQGRSLLSHLRDAPKIPRRPFKQFLGPEHGELPKQHSDPGGRVSRDIHYSFDNSEKNFLFSSDFHPDEEQDERRKVVERYNVETFSRFQQSRQMSKSKMVYNASAPNLVFEEKDSVQIRETVISSSGFPLHSSNIGRDSTNLLTKNLSSETTHSSEDINLYRGASPRSRSRELFRYAPRLQRSDDSASHSHHSYMSGSDDSPSSREPSPFNKDLHGVPIHSIRISSPGISVESVDDNSDVEKRRMIHQPTSIVITTDDNVTTSVVEGLNEEECDEDGFHRLRREYSEQHSTKDASQVTGKFKKFLHARYLKSQSSSSTDTSSLDHSQDKPDIPGLGSFEQRSFEQQRSLDLKSPLDLREPADDPVSQQLSAASKLKLSESSTSSSSFERKSFEMVHQGSEDNDVFMESSVKPLAHQPKIQQISNSEPVDLRQNVANVKLEEKTPTEVSGSHSPRQLSPQTSKDQKPHLLQQHPSQPTYHKIPIIATQSYSNPDLNKASLEGELAQSAAHRQQYLPYMHHAHHSPSLHTPHISATHPQPSPLCSVPEGGHIFNFNLPSPLDGGFFSDPEMLSPSPMSPGFSHFAFPPRGSLINSMSELNRLAVSPRAMYPSHTLILPPSKLAHTTAKVEPSSHERRIQSESDAYLCPMCGQVFPAYDNLAKHMAKHLPTETIRQPDNNKIHFCKVCNRSFSRSDMLTRHMRLHTGLKPYECTDCGQVFSRSDHLNTHRRTHTGEKPYKCPQCPYAACRRDMITRHMRTHTKKTNKRKFLSVPESDSDVRKSSLSSTDTSDSHDLGIRSFSQSSIESIEPDGGSSIVVQTKYSQEGAHTPERMDKTGSEEVSKLGGRFHAGSRREHAFESQHLYRKQRHIIGSSYESFESESGSFNRDSFEHDAVSEMESSHSSKQELPDTTEENLSKCFGESIKTD</sequence>
<dbReference type="Gene3D" id="3.30.160.60">
    <property type="entry name" value="Classic Zinc Finger"/>
    <property type="match status" value="3"/>
</dbReference>
<dbReference type="SMART" id="SM00355">
    <property type="entry name" value="ZnF_C2H2"/>
    <property type="match status" value="4"/>
</dbReference>
<feature type="compositionally biased region" description="Basic and acidic residues" evidence="11">
    <location>
        <begin position="82"/>
        <end position="101"/>
    </location>
</feature>
<evidence type="ECO:0000313" key="15">
    <source>
        <dbReference type="RefSeq" id="XP_022323574.1"/>
    </source>
</evidence>
<feature type="compositionally biased region" description="Basic residues" evidence="11">
    <location>
        <begin position="810"/>
        <end position="821"/>
    </location>
</feature>
<evidence type="ECO:0000256" key="7">
    <source>
        <dbReference type="ARBA" id="ARBA00023125"/>
    </source>
</evidence>
<evidence type="ECO:0000256" key="8">
    <source>
        <dbReference type="ARBA" id="ARBA00023163"/>
    </source>
</evidence>
<dbReference type="RefSeq" id="XP_022323574.1">
    <property type="nucleotide sequence ID" value="XM_022467866.1"/>
</dbReference>
<keyword evidence="7" id="KW-0238">DNA-binding</keyword>
<keyword evidence="6" id="KW-0805">Transcription regulation</keyword>
<feature type="region of interest" description="Disordered" evidence="11">
    <location>
        <begin position="234"/>
        <end position="270"/>
    </location>
</feature>
<feature type="domain" description="C2H2-type" evidence="12">
    <location>
        <begin position="762"/>
        <end position="789"/>
    </location>
</feature>
<dbReference type="PROSITE" id="PS00028">
    <property type="entry name" value="ZINC_FINGER_C2H2_1"/>
    <property type="match status" value="3"/>
</dbReference>
<dbReference type="InterPro" id="IPR050331">
    <property type="entry name" value="Zinc_finger"/>
</dbReference>
<dbReference type="InterPro" id="IPR013087">
    <property type="entry name" value="Znf_C2H2_type"/>
</dbReference>
<gene>
    <name evidence="14 15 16" type="primary">LOC111124724</name>
</gene>
<evidence type="ECO:0000256" key="3">
    <source>
        <dbReference type="ARBA" id="ARBA00022737"/>
    </source>
</evidence>
<keyword evidence="2" id="KW-0479">Metal-binding</keyword>
<keyword evidence="5" id="KW-0862">Zinc</keyword>
<dbReference type="GO" id="GO:0003677">
    <property type="term" value="F:DNA binding"/>
    <property type="evidence" value="ECO:0007669"/>
    <property type="project" value="UniProtKB-KW"/>
</dbReference>
<feature type="compositionally biased region" description="Basic and acidic residues" evidence="11">
    <location>
        <begin position="880"/>
        <end position="894"/>
    </location>
</feature>
<dbReference type="SUPFAM" id="SSF57667">
    <property type="entry name" value="beta-beta-alpha zinc fingers"/>
    <property type="match status" value="3"/>
</dbReference>
<keyword evidence="13" id="KW-1185">Reference proteome</keyword>
<evidence type="ECO:0000256" key="9">
    <source>
        <dbReference type="ARBA" id="ARBA00023242"/>
    </source>
</evidence>
<evidence type="ECO:0000256" key="11">
    <source>
        <dbReference type="SAM" id="MobiDB-lite"/>
    </source>
</evidence>
<feature type="compositionally biased region" description="Polar residues" evidence="11">
    <location>
        <begin position="13"/>
        <end position="28"/>
    </location>
</feature>
<dbReference type="Proteomes" id="UP000694844">
    <property type="component" value="Chromosome 3"/>
</dbReference>
<dbReference type="OrthoDB" id="10018191at2759"/>
<feature type="region of interest" description="Disordered" evidence="11">
    <location>
        <begin position="366"/>
        <end position="444"/>
    </location>
</feature>
<dbReference type="Pfam" id="PF00096">
    <property type="entry name" value="zf-C2H2"/>
    <property type="match status" value="3"/>
</dbReference>
<dbReference type="InterPro" id="IPR036236">
    <property type="entry name" value="Znf_C2H2_sf"/>
</dbReference>
<feature type="region of interest" description="Disordered" evidence="11">
    <location>
        <begin position="875"/>
        <end position="894"/>
    </location>
</feature>
<comment type="subcellular location">
    <subcellularLocation>
        <location evidence="1">Nucleus</location>
    </subcellularLocation>
</comment>
<feature type="compositionally biased region" description="Polar residues" evidence="11">
    <location>
        <begin position="499"/>
        <end position="515"/>
    </location>
</feature>
<evidence type="ECO:0000256" key="10">
    <source>
        <dbReference type="PROSITE-ProRule" id="PRU00042"/>
    </source>
</evidence>
<feature type="compositionally biased region" description="Low complexity" evidence="11">
    <location>
        <begin position="247"/>
        <end position="263"/>
    </location>
</feature>
<evidence type="ECO:0000259" key="12">
    <source>
        <dbReference type="PROSITE" id="PS50157"/>
    </source>
</evidence>
<dbReference type="PROSITE" id="PS50157">
    <property type="entry name" value="ZINC_FINGER_C2H2_2"/>
    <property type="match status" value="4"/>
</dbReference>
<dbReference type="FunFam" id="3.30.160.60:FF:001498">
    <property type="entry name" value="Zinc finger protein 404"/>
    <property type="match status" value="1"/>
</dbReference>
<organism evidence="13 15">
    <name type="scientific">Crassostrea virginica</name>
    <name type="common">Eastern oyster</name>
    <dbReference type="NCBI Taxonomy" id="6565"/>
    <lineage>
        <taxon>Eukaryota</taxon>
        <taxon>Metazoa</taxon>
        <taxon>Spiralia</taxon>
        <taxon>Lophotrochozoa</taxon>
        <taxon>Mollusca</taxon>
        <taxon>Bivalvia</taxon>
        <taxon>Autobranchia</taxon>
        <taxon>Pteriomorphia</taxon>
        <taxon>Ostreida</taxon>
        <taxon>Ostreoidea</taxon>
        <taxon>Ostreidae</taxon>
        <taxon>Crassostrea</taxon>
    </lineage>
</organism>
<evidence type="ECO:0000256" key="6">
    <source>
        <dbReference type="ARBA" id="ARBA00023015"/>
    </source>
</evidence>
<evidence type="ECO:0000256" key="5">
    <source>
        <dbReference type="ARBA" id="ARBA00022833"/>
    </source>
</evidence>